<dbReference type="PANTHER" id="PTHR24104:SF25">
    <property type="entry name" value="PROTEIN LIN-41"/>
    <property type="match status" value="1"/>
</dbReference>
<evidence type="ECO:0000313" key="2">
    <source>
        <dbReference type="Proteomes" id="UP001165289"/>
    </source>
</evidence>
<dbReference type="GO" id="GO:0000209">
    <property type="term" value="P:protein polyubiquitination"/>
    <property type="evidence" value="ECO:0007669"/>
    <property type="project" value="TreeGrafter"/>
</dbReference>
<accession>A0AAV7JXA1</accession>
<comment type="caution">
    <text evidence="1">The sequence shown here is derived from an EMBL/GenBank/DDBJ whole genome shotgun (WGS) entry which is preliminary data.</text>
</comment>
<dbReference type="InterPro" id="IPR011042">
    <property type="entry name" value="6-blade_b-propeller_TolB-like"/>
</dbReference>
<dbReference type="GO" id="GO:0061630">
    <property type="term" value="F:ubiquitin protein ligase activity"/>
    <property type="evidence" value="ECO:0007669"/>
    <property type="project" value="TreeGrafter"/>
</dbReference>
<dbReference type="Gene3D" id="2.120.10.30">
    <property type="entry name" value="TolB, C-terminal domain"/>
    <property type="match status" value="1"/>
</dbReference>
<dbReference type="EMBL" id="JAKMXF010000266">
    <property type="protein sequence ID" value="KAI6653556.1"/>
    <property type="molecule type" value="Genomic_DNA"/>
</dbReference>
<protein>
    <submittedName>
        <fullName evidence="1">E3 ubiquitin-protein ligase TRIM71</fullName>
    </submittedName>
</protein>
<dbReference type="GO" id="GO:0043161">
    <property type="term" value="P:proteasome-mediated ubiquitin-dependent protein catabolic process"/>
    <property type="evidence" value="ECO:0007669"/>
    <property type="project" value="TreeGrafter"/>
</dbReference>
<dbReference type="Proteomes" id="UP001165289">
    <property type="component" value="Unassembled WGS sequence"/>
</dbReference>
<dbReference type="InterPro" id="IPR050952">
    <property type="entry name" value="TRIM-NHL_E3_ligases"/>
</dbReference>
<dbReference type="AlphaFoldDB" id="A0AAV7JXA1"/>
<keyword evidence="2" id="KW-1185">Reference proteome</keyword>
<sequence length="400" mass="45053">MAKEIFDSKWDDLEYQVNTFCNHLIAKANEKRCYLLQKIQDSKFQAKHIEDSVGQLKNGIAVLETELKGNSIKECQEKMLKEMNTEIKSLLLTEPTPSDFMLVTVKSEILNSTIDNLASIVKIPKQYSCKDLPKYTIAKNQNFVLKYPRSISVDESLDLIAIVDKGCKSIFLFTLSGKFINQFGEKVLDYPVSVKIANNQDIYVTDARASNSIVKFRAAKGKFSEKIHLVSTVNGKYEYPTGLDYDPFTNLLYVTLSTEHAIAIFSQNLAIKEKFNSSIYFPQDIKVTKDEIFVLDFNNPCLHVISKLTYATIRSILPRGISLPLQTAAFFCLDRIGNIVLSDAQNHNVQIYSPSGLLLHTLSQKGHSIGEVFVPSGVYVTKNDDVIVASQNSNYPIQIF</sequence>
<dbReference type="CDD" id="cd05819">
    <property type="entry name" value="NHL"/>
    <property type="match status" value="1"/>
</dbReference>
<gene>
    <name evidence="1" type="ORF">LOD99_3451</name>
</gene>
<dbReference type="SUPFAM" id="SSF63829">
    <property type="entry name" value="Calcium-dependent phosphotriesterase"/>
    <property type="match status" value="1"/>
</dbReference>
<reference evidence="1 2" key="1">
    <citation type="journal article" date="2023" name="BMC Biol.">
        <title>The compact genome of the sponge Oopsacas minuta (Hexactinellida) is lacking key metazoan core genes.</title>
        <authorList>
            <person name="Santini S."/>
            <person name="Schenkelaars Q."/>
            <person name="Jourda C."/>
            <person name="Duchesne M."/>
            <person name="Belahbib H."/>
            <person name="Rocher C."/>
            <person name="Selva M."/>
            <person name="Riesgo A."/>
            <person name="Vervoort M."/>
            <person name="Leys S.P."/>
            <person name="Kodjabachian L."/>
            <person name="Le Bivic A."/>
            <person name="Borchiellini C."/>
            <person name="Claverie J.M."/>
            <person name="Renard E."/>
        </authorList>
    </citation>
    <scope>NUCLEOTIDE SEQUENCE [LARGE SCALE GENOMIC DNA]</scope>
    <source>
        <strain evidence="1">SPO-2</strain>
    </source>
</reference>
<proteinExistence type="predicted"/>
<organism evidence="1 2">
    <name type="scientific">Oopsacas minuta</name>
    <dbReference type="NCBI Taxonomy" id="111878"/>
    <lineage>
        <taxon>Eukaryota</taxon>
        <taxon>Metazoa</taxon>
        <taxon>Porifera</taxon>
        <taxon>Hexactinellida</taxon>
        <taxon>Hexasterophora</taxon>
        <taxon>Lyssacinosida</taxon>
        <taxon>Leucopsacidae</taxon>
        <taxon>Oopsacas</taxon>
    </lineage>
</organism>
<name>A0AAV7JXA1_9METZ</name>
<dbReference type="PANTHER" id="PTHR24104">
    <property type="entry name" value="E3 UBIQUITIN-PROTEIN LIGASE NHLRC1-RELATED"/>
    <property type="match status" value="1"/>
</dbReference>
<dbReference type="GO" id="GO:0008270">
    <property type="term" value="F:zinc ion binding"/>
    <property type="evidence" value="ECO:0007669"/>
    <property type="project" value="UniProtKB-KW"/>
</dbReference>
<evidence type="ECO:0000313" key="1">
    <source>
        <dbReference type="EMBL" id="KAI6653556.1"/>
    </source>
</evidence>